<dbReference type="Pfam" id="PF08969">
    <property type="entry name" value="USP8_dimer"/>
    <property type="match status" value="1"/>
</dbReference>
<dbReference type="PROSITE" id="PS50249">
    <property type="entry name" value="MPN"/>
    <property type="match status" value="1"/>
</dbReference>
<dbReference type="InterPro" id="IPR044098">
    <property type="entry name" value="STAMBP/STALP-like_MPN"/>
</dbReference>
<dbReference type="GO" id="GO:0006508">
    <property type="term" value="P:proteolysis"/>
    <property type="evidence" value="ECO:0007669"/>
    <property type="project" value="UniProtKB-KW"/>
</dbReference>
<dbReference type="AlphaFoldDB" id="A0A8I6RGX0"/>
<dbReference type="PANTHER" id="PTHR12947">
    <property type="entry name" value="AMSH-LIKE PROTEASE"/>
    <property type="match status" value="1"/>
</dbReference>
<dbReference type="SUPFAM" id="SSF140856">
    <property type="entry name" value="USP8 N-terminal domain-like"/>
    <property type="match status" value="1"/>
</dbReference>
<dbReference type="Proteomes" id="UP000494040">
    <property type="component" value="Unassembled WGS sequence"/>
</dbReference>
<dbReference type="InterPro" id="IPR000555">
    <property type="entry name" value="JAMM/MPN+_dom"/>
</dbReference>
<keyword evidence="5" id="KW-0833">Ubl conjugation pathway</keyword>
<dbReference type="Pfam" id="PF01398">
    <property type="entry name" value="JAB"/>
    <property type="match status" value="1"/>
</dbReference>
<dbReference type="Gene3D" id="1.20.58.80">
    <property type="entry name" value="Phosphotransferase system, lactose/cellobiose-type IIA subunit"/>
    <property type="match status" value="1"/>
</dbReference>
<proteinExistence type="inferred from homology"/>
<evidence type="ECO:0000313" key="11">
    <source>
        <dbReference type="EnsemblMetazoa" id="XP_014244785.1"/>
    </source>
</evidence>
<comment type="cofactor">
    <cofactor evidence="1">
        <name>Zn(2+)</name>
        <dbReference type="ChEBI" id="CHEBI:29105"/>
    </cofactor>
</comment>
<dbReference type="InterPro" id="IPR037518">
    <property type="entry name" value="MPN"/>
</dbReference>
<evidence type="ECO:0000256" key="5">
    <source>
        <dbReference type="ARBA" id="ARBA00022786"/>
    </source>
</evidence>
<feature type="compositionally biased region" description="Polar residues" evidence="9">
    <location>
        <begin position="215"/>
        <end position="232"/>
    </location>
</feature>
<evidence type="ECO:0000256" key="1">
    <source>
        <dbReference type="ARBA" id="ARBA00001947"/>
    </source>
</evidence>
<evidence type="ECO:0000259" key="10">
    <source>
        <dbReference type="PROSITE" id="PS50249"/>
    </source>
</evidence>
<keyword evidence="4" id="KW-0479">Metal-binding</keyword>
<name>A0A8I6RGX0_CIMLE</name>
<evidence type="ECO:0000256" key="7">
    <source>
        <dbReference type="ARBA" id="ARBA00022833"/>
    </source>
</evidence>
<dbReference type="KEGG" id="clec:106663999"/>
<dbReference type="InterPro" id="IPR015063">
    <property type="entry name" value="USP8_dimer"/>
</dbReference>
<evidence type="ECO:0000256" key="9">
    <source>
        <dbReference type="SAM" id="MobiDB-lite"/>
    </source>
</evidence>
<dbReference type="GO" id="GO:0070536">
    <property type="term" value="P:protein K63-linked deubiquitination"/>
    <property type="evidence" value="ECO:0007669"/>
    <property type="project" value="InterPro"/>
</dbReference>
<dbReference type="Gene3D" id="3.40.140.10">
    <property type="entry name" value="Cytidine Deaminase, domain 2"/>
    <property type="match status" value="1"/>
</dbReference>
<feature type="domain" description="MPN" evidence="10">
    <location>
        <begin position="299"/>
        <end position="426"/>
    </location>
</feature>
<accession>A0A8I6RGX0</accession>
<protein>
    <recommendedName>
        <fullName evidence="10">MPN domain-containing protein</fullName>
    </recommendedName>
</protein>
<dbReference type="GO" id="GO:0016020">
    <property type="term" value="C:membrane"/>
    <property type="evidence" value="ECO:0007669"/>
    <property type="project" value="TreeGrafter"/>
</dbReference>
<dbReference type="GO" id="GO:0140492">
    <property type="term" value="F:metal-dependent deubiquitinase activity"/>
    <property type="evidence" value="ECO:0007669"/>
    <property type="project" value="InterPro"/>
</dbReference>
<dbReference type="SMART" id="SM00232">
    <property type="entry name" value="JAB_MPN"/>
    <property type="match status" value="1"/>
</dbReference>
<dbReference type="EnsemblMetazoa" id="XM_014389299.2">
    <property type="protein sequence ID" value="XP_014244785.1"/>
    <property type="gene ID" value="LOC106663999"/>
</dbReference>
<keyword evidence="7" id="KW-0862">Zinc</keyword>
<organism evidence="11 12">
    <name type="scientific">Cimex lectularius</name>
    <name type="common">Bed bug</name>
    <name type="synonym">Acanthia lectularia</name>
    <dbReference type="NCBI Taxonomy" id="79782"/>
    <lineage>
        <taxon>Eukaryota</taxon>
        <taxon>Metazoa</taxon>
        <taxon>Ecdysozoa</taxon>
        <taxon>Arthropoda</taxon>
        <taxon>Hexapoda</taxon>
        <taxon>Insecta</taxon>
        <taxon>Pterygota</taxon>
        <taxon>Neoptera</taxon>
        <taxon>Paraneoptera</taxon>
        <taxon>Hemiptera</taxon>
        <taxon>Heteroptera</taxon>
        <taxon>Panheteroptera</taxon>
        <taxon>Cimicomorpha</taxon>
        <taxon>Cimicidae</taxon>
        <taxon>Cimex</taxon>
    </lineage>
</organism>
<keyword evidence="3" id="KW-0645">Protease</keyword>
<dbReference type="GO" id="GO:0005768">
    <property type="term" value="C:endosome"/>
    <property type="evidence" value="ECO:0007669"/>
    <property type="project" value="TreeGrafter"/>
</dbReference>
<evidence type="ECO:0000256" key="8">
    <source>
        <dbReference type="ARBA" id="ARBA00023049"/>
    </source>
</evidence>
<dbReference type="SUPFAM" id="SSF102712">
    <property type="entry name" value="JAB1/MPN domain"/>
    <property type="match status" value="1"/>
</dbReference>
<keyword evidence="8" id="KW-0482">Metalloprotease</keyword>
<gene>
    <name evidence="11" type="primary">106663999</name>
</gene>
<dbReference type="CDD" id="cd08066">
    <property type="entry name" value="MPN_AMSH_like"/>
    <property type="match status" value="1"/>
</dbReference>
<keyword evidence="12" id="KW-1185">Reference proteome</keyword>
<dbReference type="PANTHER" id="PTHR12947:SF13">
    <property type="entry name" value="FI19924P1"/>
    <property type="match status" value="1"/>
</dbReference>
<sequence length="470" mass="53363">MPKLRLAIDVLMMSGRAVSICSEGTWSLGNVGTLRCEEVGGGRRTVWGWIDTCGSFVTSVISFVVEMEMDEDNVTDKTIVLDPISRLKIVTKQASEVEIDNNIPPIRYYKSGLQMVRMANVYLEEGALENAFTLYIKFMTLFLEKIRNHPEFEKVPKSDKQVNSQKLKEVLPKAEQLKKQLLAQYEEEYDRYLKDVKRREKFMRNKMVIDEKSKPSVQSAPAKNSVNNSQPLKLNINPVPPLLENLSYPNSDTFLPPAPFKNSSADKSDLKSSKPIINRSSKPSFLVCPNVPPSKLRIVIVPGNLVSQFLLLARKNTDLNIETGGILAGKLKREQLLITHLLVPEQVGTCDSCTTQREEDLFDYQEQHDLITLGWIHTHPTQTAFMSSVDLHTHYAYQRMIPEAIAIVCAVNDNNVFYCLTDYGLYFISNCTQTGFHPHPTDNNIYTEAKHIKPDPRASLEIVDLRRTKR</sequence>
<dbReference type="OMA" id="MKFMTLF"/>
<evidence type="ECO:0000256" key="6">
    <source>
        <dbReference type="ARBA" id="ARBA00022801"/>
    </source>
</evidence>
<keyword evidence="6" id="KW-0378">Hydrolase</keyword>
<evidence type="ECO:0000313" key="12">
    <source>
        <dbReference type="Proteomes" id="UP000494040"/>
    </source>
</evidence>
<evidence type="ECO:0000256" key="3">
    <source>
        <dbReference type="ARBA" id="ARBA00022670"/>
    </source>
</evidence>
<evidence type="ECO:0000256" key="2">
    <source>
        <dbReference type="ARBA" id="ARBA00010981"/>
    </source>
</evidence>
<reference evidence="11" key="1">
    <citation type="submission" date="2022-01" db="UniProtKB">
        <authorList>
            <consortium name="EnsemblMetazoa"/>
        </authorList>
    </citation>
    <scope>IDENTIFICATION</scope>
</reference>
<dbReference type="OrthoDB" id="3640at2759"/>
<evidence type="ECO:0000256" key="4">
    <source>
        <dbReference type="ARBA" id="ARBA00022723"/>
    </source>
</evidence>
<dbReference type="GO" id="GO:0046872">
    <property type="term" value="F:metal ion binding"/>
    <property type="evidence" value="ECO:0007669"/>
    <property type="project" value="UniProtKB-KW"/>
</dbReference>
<dbReference type="GO" id="GO:0061578">
    <property type="term" value="F:K63-linked deubiquitinase activity"/>
    <property type="evidence" value="ECO:0007669"/>
    <property type="project" value="InterPro"/>
</dbReference>
<feature type="region of interest" description="Disordered" evidence="9">
    <location>
        <begin position="210"/>
        <end position="233"/>
    </location>
</feature>
<comment type="similarity">
    <text evidence="2">Belongs to the peptidase M67C family.</text>
</comment>